<feature type="transmembrane region" description="Helical" evidence="1">
    <location>
        <begin position="12"/>
        <end position="30"/>
    </location>
</feature>
<evidence type="ECO:0000256" key="1">
    <source>
        <dbReference type="SAM" id="Phobius"/>
    </source>
</evidence>
<keyword evidence="1" id="KW-0472">Membrane</keyword>
<evidence type="ECO:0008006" key="4">
    <source>
        <dbReference type="Google" id="ProtNLM"/>
    </source>
</evidence>
<evidence type="ECO:0000313" key="3">
    <source>
        <dbReference type="Proteomes" id="UP001162780"/>
    </source>
</evidence>
<reference evidence="2" key="1">
    <citation type="submission" date="2022-11" db="EMBL/GenBank/DDBJ databases">
        <title>Methylomonas rapida sp. nov., Carotenoid-Producing Obligate Methanotrophs with High Growth Characteristics and Biotechnological Potential.</title>
        <authorList>
            <person name="Tikhonova E.N."/>
            <person name="Suleimanov R.Z."/>
            <person name="Miroshnikov K."/>
            <person name="Oshkin I.Y."/>
            <person name="Belova S.E."/>
            <person name="Danilova O.V."/>
            <person name="Ashikhmin A."/>
            <person name="Konopkin A."/>
            <person name="But S.Y."/>
            <person name="Khmelenina V.N."/>
            <person name="Kuznetsov N."/>
            <person name="Pimenov N.V."/>
            <person name="Dedysh S.N."/>
        </authorList>
    </citation>
    <scope>NUCLEOTIDE SEQUENCE</scope>
    <source>
        <strain evidence="2">MP1</strain>
    </source>
</reference>
<proteinExistence type="predicted"/>
<sequence length="41" mass="4644">MTQAPHKSTPVWQVVLFWLYVAVPLVWGVSQTLKKAMALFA</sequence>
<evidence type="ECO:0000313" key="2">
    <source>
        <dbReference type="EMBL" id="WAR46480.1"/>
    </source>
</evidence>
<keyword evidence="1" id="KW-1133">Transmembrane helix</keyword>
<keyword evidence="1" id="KW-0812">Transmembrane</keyword>
<keyword evidence="3" id="KW-1185">Reference proteome</keyword>
<dbReference type="RefSeq" id="WP_255187389.1">
    <property type="nucleotide sequence ID" value="NZ_CP113517.1"/>
</dbReference>
<dbReference type="Proteomes" id="UP001162780">
    <property type="component" value="Chromosome"/>
</dbReference>
<accession>A0ABY7GPQ8</accession>
<protein>
    <recommendedName>
        <fullName evidence="4">Oxalate:formate antiporter</fullName>
    </recommendedName>
</protein>
<gene>
    <name evidence="2" type="ORF">NM686_008185</name>
</gene>
<dbReference type="EMBL" id="CP113517">
    <property type="protein sequence ID" value="WAR46480.1"/>
    <property type="molecule type" value="Genomic_DNA"/>
</dbReference>
<name>A0ABY7GPQ8_9GAMM</name>
<organism evidence="2 3">
    <name type="scientific">Methylomonas rapida</name>
    <dbReference type="NCBI Taxonomy" id="2963939"/>
    <lineage>
        <taxon>Bacteria</taxon>
        <taxon>Pseudomonadati</taxon>
        <taxon>Pseudomonadota</taxon>
        <taxon>Gammaproteobacteria</taxon>
        <taxon>Methylococcales</taxon>
        <taxon>Methylococcaceae</taxon>
        <taxon>Methylomonas</taxon>
    </lineage>
</organism>